<dbReference type="Pfam" id="PF09951">
    <property type="entry name" value="Imm33"/>
    <property type="match status" value="1"/>
</dbReference>
<proteinExistence type="predicted"/>
<dbReference type="InterPro" id="IPR018689">
    <property type="entry name" value="Imm33_dom"/>
</dbReference>
<dbReference type="Proteomes" id="UP000321577">
    <property type="component" value="Unassembled WGS sequence"/>
</dbReference>
<evidence type="ECO:0000313" key="3">
    <source>
        <dbReference type="Proteomes" id="UP000321577"/>
    </source>
</evidence>
<sequence>MDPTQKAFKIPGVQIQQLIPQMGGCFASDRIMVDGLLVGYMYRDEPYNDVDSGWRFLSGDESQDYMDDPDHLGIYAVNTVCNYAPAIIPYLDSPPGSAFGRIGDTDKFQSE</sequence>
<comment type="caution">
    <text evidence="2">The sequence shown here is derived from an EMBL/GenBank/DDBJ whole genome shotgun (WGS) entry which is preliminary data.</text>
</comment>
<dbReference type="PANTHER" id="PTHR38743">
    <property type="entry name" value="SIMILAR TO GLYOXYLASE I FAMILY PROTEIN"/>
    <property type="match status" value="1"/>
</dbReference>
<feature type="domain" description="Immunity protein Imm33" evidence="1">
    <location>
        <begin position="25"/>
        <end position="108"/>
    </location>
</feature>
<dbReference type="RefSeq" id="WP_146851422.1">
    <property type="nucleotide sequence ID" value="NZ_BKAG01000022.1"/>
</dbReference>
<evidence type="ECO:0000313" key="2">
    <source>
        <dbReference type="EMBL" id="GEP43859.1"/>
    </source>
</evidence>
<dbReference type="OrthoDB" id="4827574at2"/>
<dbReference type="EMBL" id="BKAG01000022">
    <property type="protein sequence ID" value="GEP43859.1"/>
    <property type="molecule type" value="Genomic_DNA"/>
</dbReference>
<evidence type="ECO:0000259" key="1">
    <source>
        <dbReference type="Pfam" id="PF09951"/>
    </source>
</evidence>
<reference evidence="2 3" key="1">
    <citation type="submission" date="2019-07" db="EMBL/GenBank/DDBJ databases">
        <title>Whole genome shotgun sequence of Brevifollis gellanilyticus NBRC 108608.</title>
        <authorList>
            <person name="Hosoyama A."/>
            <person name="Uohara A."/>
            <person name="Ohji S."/>
            <person name="Ichikawa N."/>
        </authorList>
    </citation>
    <scope>NUCLEOTIDE SEQUENCE [LARGE SCALE GENOMIC DNA]</scope>
    <source>
        <strain evidence="2 3">NBRC 108608</strain>
    </source>
</reference>
<gene>
    <name evidence="2" type="ORF">BGE01nite_31500</name>
</gene>
<protein>
    <recommendedName>
        <fullName evidence="1">Immunity protein Imm33 domain-containing protein</fullName>
    </recommendedName>
</protein>
<dbReference type="PANTHER" id="PTHR38743:SF2">
    <property type="entry name" value="DUF2185 DOMAIN-CONTAINING PROTEIN"/>
    <property type="match status" value="1"/>
</dbReference>
<accession>A0A512MAU8</accession>
<organism evidence="2 3">
    <name type="scientific">Brevifollis gellanilyticus</name>
    <dbReference type="NCBI Taxonomy" id="748831"/>
    <lineage>
        <taxon>Bacteria</taxon>
        <taxon>Pseudomonadati</taxon>
        <taxon>Verrucomicrobiota</taxon>
        <taxon>Verrucomicrobiia</taxon>
        <taxon>Verrucomicrobiales</taxon>
        <taxon>Verrucomicrobiaceae</taxon>
    </lineage>
</organism>
<name>A0A512MAU8_9BACT</name>
<keyword evidence="3" id="KW-1185">Reference proteome</keyword>
<dbReference type="AlphaFoldDB" id="A0A512MAU8"/>